<comment type="caution">
    <text evidence="1">The sequence shown here is derived from an EMBL/GenBank/DDBJ whole genome shotgun (WGS) entry which is preliminary data.</text>
</comment>
<sequence length="179" mass="19460">MTGRRPDRSRASNPLYLMAKPSDEVRTQMIATGRVDPFRDAGLLHMTIQPLCDLATLPAGVAAWVAGLLNGQLPSFQLVFDRIVESARTVSLRGSQPAEGAIAFQRAIVSALIERGFPVPPYRLVPHVTIAYHCDGLGSEAILPIHWSVQEVLLVESVVGRARHIVHGRWGLAARVPCA</sequence>
<gene>
    <name evidence="1" type="ORF">GON01_13615</name>
</gene>
<evidence type="ECO:0000313" key="2">
    <source>
        <dbReference type="Proteomes" id="UP000441389"/>
    </source>
</evidence>
<name>A0A6I4J4E9_9SPHN</name>
<organism evidence="1 2">
    <name type="scientific">Sphingomonas horti</name>
    <dbReference type="NCBI Taxonomy" id="2682842"/>
    <lineage>
        <taxon>Bacteria</taxon>
        <taxon>Pseudomonadati</taxon>
        <taxon>Pseudomonadota</taxon>
        <taxon>Alphaproteobacteria</taxon>
        <taxon>Sphingomonadales</taxon>
        <taxon>Sphingomonadaceae</taxon>
        <taxon>Sphingomonas</taxon>
    </lineage>
</organism>
<protein>
    <recommendedName>
        <fullName evidence="3">2'-5' RNA ligase</fullName>
    </recommendedName>
</protein>
<dbReference type="InterPro" id="IPR009097">
    <property type="entry name" value="Cyclic_Pdiesterase"/>
</dbReference>
<reference evidence="1 2" key="1">
    <citation type="submission" date="2019-12" db="EMBL/GenBank/DDBJ databases">
        <authorList>
            <person name="Huq M.A."/>
        </authorList>
    </citation>
    <scope>NUCLEOTIDE SEQUENCE [LARGE SCALE GENOMIC DNA]</scope>
    <source>
        <strain evidence="1 2">MAH-20</strain>
    </source>
</reference>
<dbReference type="SUPFAM" id="SSF55144">
    <property type="entry name" value="LigT-like"/>
    <property type="match status" value="1"/>
</dbReference>
<dbReference type="Proteomes" id="UP000441389">
    <property type="component" value="Unassembled WGS sequence"/>
</dbReference>
<dbReference type="AlphaFoldDB" id="A0A6I4J4E9"/>
<evidence type="ECO:0000313" key="1">
    <source>
        <dbReference type="EMBL" id="MVO78968.1"/>
    </source>
</evidence>
<dbReference type="RefSeq" id="WP_157027915.1">
    <property type="nucleotide sequence ID" value="NZ_WQMS01000016.1"/>
</dbReference>
<dbReference type="Gene3D" id="3.90.1140.10">
    <property type="entry name" value="Cyclic phosphodiesterase"/>
    <property type="match status" value="1"/>
</dbReference>
<dbReference type="EMBL" id="WQMS01000016">
    <property type="protein sequence ID" value="MVO78968.1"/>
    <property type="molecule type" value="Genomic_DNA"/>
</dbReference>
<keyword evidence="2" id="KW-1185">Reference proteome</keyword>
<proteinExistence type="predicted"/>
<accession>A0A6I4J4E9</accession>
<evidence type="ECO:0008006" key="3">
    <source>
        <dbReference type="Google" id="ProtNLM"/>
    </source>
</evidence>